<evidence type="ECO:0000313" key="2">
    <source>
        <dbReference type="Proteomes" id="UP000002572"/>
    </source>
</evidence>
<dbReference type="OrthoDB" id="5405696at2"/>
<accession>E6W5M2</accession>
<evidence type="ECO:0008006" key="3">
    <source>
        <dbReference type="Google" id="ProtNLM"/>
    </source>
</evidence>
<dbReference type="HOGENOM" id="CLU_131526_3_1_0"/>
<proteinExistence type="predicted"/>
<dbReference type="NCBIfam" id="NF047773">
    <property type="entry name" value="phas_rel_Lepto"/>
    <property type="match status" value="1"/>
</dbReference>
<name>E6W5M2_DESIS</name>
<reference evidence="1 2" key="1">
    <citation type="submission" date="2010-12" db="EMBL/GenBank/DDBJ databases">
        <title>Complete sequence of Desulfurispirillum indicum S5.</title>
        <authorList>
            <consortium name="US DOE Joint Genome Institute"/>
            <person name="Lucas S."/>
            <person name="Copeland A."/>
            <person name="Lapidus A."/>
            <person name="Cheng J.-F."/>
            <person name="Goodwin L."/>
            <person name="Pitluck S."/>
            <person name="Chertkov O."/>
            <person name="Held B."/>
            <person name="Detter J.C."/>
            <person name="Han C."/>
            <person name="Tapia R."/>
            <person name="Land M."/>
            <person name="Hauser L."/>
            <person name="Kyrpides N."/>
            <person name="Ivanova N."/>
            <person name="Mikhailova N."/>
            <person name="Haggblom M."/>
            <person name="Rauschenbach I."/>
            <person name="Bini E."/>
            <person name="Woyke T."/>
        </authorList>
    </citation>
    <scope>NUCLEOTIDE SEQUENCE [LARGE SCALE GENOMIC DNA]</scope>
    <source>
        <strain evidence="2">ATCC BAA-1389 / DSM 22839 / S5</strain>
    </source>
</reference>
<dbReference type="Proteomes" id="UP000002572">
    <property type="component" value="Chromosome"/>
</dbReference>
<dbReference type="PANTHER" id="PTHR38664">
    <property type="entry name" value="SLR0058 PROTEIN"/>
    <property type="match status" value="1"/>
</dbReference>
<organism evidence="1 2">
    <name type="scientific">Desulfurispirillum indicum (strain ATCC BAA-1389 / DSM 22839 / S5)</name>
    <dbReference type="NCBI Taxonomy" id="653733"/>
    <lineage>
        <taxon>Bacteria</taxon>
        <taxon>Pseudomonadati</taxon>
        <taxon>Chrysiogenota</taxon>
        <taxon>Chrysiogenia</taxon>
        <taxon>Chrysiogenales</taxon>
        <taxon>Chrysiogenaceae</taxon>
        <taxon>Desulfurispirillum</taxon>
    </lineage>
</organism>
<gene>
    <name evidence="1" type="ordered locus">Selin_1318</name>
</gene>
<dbReference type="RefSeq" id="WP_013505934.1">
    <property type="nucleotide sequence ID" value="NC_014836.1"/>
</dbReference>
<evidence type="ECO:0000313" key="1">
    <source>
        <dbReference type="EMBL" id="ADU66053.1"/>
    </source>
</evidence>
<dbReference type="PANTHER" id="PTHR38664:SF1">
    <property type="entry name" value="SLR0058 PROTEIN"/>
    <property type="match status" value="1"/>
</dbReference>
<dbReference type="eggNOG" id="COG3937">
    <property type="taxonomic scope" value="Bacteria"/>
</dbReference>
<dbReference type="InterPro" id="IPR008769">
    <property type="entry name" value="PhaF_PhaI"/>
</dbReference>
<dbReference type="STRING" id="653733.Selin_1318"/>
<sequence length="93" mass="10870">MENRIKDLILFGLGSALMTREKIESLVDEFARHGKMSREEARSFVDETIAKGKSEGEQLETRLRQIIKDVVHELDLVTREDLEKLRDELTRKE</sequence>
<dbReference type="InParanoid" id="E6W5M2"/>
<dbReference type="KEGG" id="din:Selin_1318"/>
<keyword evidence="2" id="KW-1185">Reference proteome</keyword>
<dbReference type="EMBL" id="CP002432">
    <property type="protein sequence ID" value="ADU66053.1"/>
    <property type="molecule type" value="Genomic_DNA"/>
</dbReference>
<dbReference type="AlphaFoldDB" id="E6W5M2"/>
<protein>
    <recommendedName>
        <fullName evidence="3">Polyhydroxyalkanoate synthesis regulator phasin</fullName>
    </recommendedName>
</protein>